<proteinExistence type="predicted"/>
<reference evidence="1 2" key="1">
    <citation type="journal article" date="2018" name="Sci. Rep.">
        <title>Genome sequence of the cauliflower mushroom Sparassis crispa (Hanabiratake) and its association with beneficial usage.</title>
        <authorList>
            <person name="Kiyama R."/>
            <person name="Furutani Y."/>
            <person name="Kawaguchi K."/>
            <person name="Nakanishi T."/>
        </authorList>
    </citation>
    <scope>NUCLEOTIDE SEQUENCE [LARGE SCALE GENOMIC DNA]</scope>
</reference>
<dbReference type="AlphaFoldDB" id="A0A401H6B0"/>
<name>A0A401H6B0_9APHY</name>
<accession>A0A401H6B0</accession>
<organism evidence="1 2">
    <name type="scientific">Sparassis crispa</name>
    <dbReference type="NCBI Taxonomy" id="139825"/>
    <lineage>
        <taxon>Eukaryota</taxon>
        <taxon>Fungi</taxon>
        <taxon>Dikarya</taxon>
        <taxon>Basidiomycota</taxon>
        <taxon>Agaricomycotina</taxon>
        <taxon>Agaricomycetes</taxon>
        <taxon>Polyporales</taxon>
        <taxon>Sparassidaceae</taxon>
        <taxon>Sparassis</taxon>
    </lineage>
</organism>
<comment type="caution">
    <text evidence="1">The sequence shown here is derived from an EMBL/GenBank/DDBJ whole genome shotgun (WGS) entry which is preliminary data.</text>
</comment>
<dbReference type="GeneID" id="38786871"/>
<dbReference type="Proteomes" id="UP000287166">
    <property type="component" value="Unassembled WGS sequence"/>
</dbReference>
<dbReference type="InParanoid" id="A0A401H6B0"/>
<evidence type="ECO:0000313" key="2">
    <source>
        <dbReference type="Proteomes" id="UP000287166"/>
    </source>
</evidence>
<dbReference type="EMBL" id="BFAD01000017">
    <property type="protein sequence ID" value="GBE89954.1"/>
    <property type="molecule type" value="Genomic_DNA"/>
</dbReference>
<gene>
    <name evidence="1" type="ORF">SCP_1702800</name>
</gene>
<evidence type="ECO:0000313" key="1">
    <source>
        <dbReference type="EMBL" id="GBE89954.1"/>
    </source>
</evidence>
<dbReference type="RefSeq" id="XP_027620867.1">
    <property type="nucleotide sequence ID" value="XM_027765066.1"/>
</dbReference>
<keyword evidence="2" id="KW-1185">Reference proteome</keyword>
<dbReference type="OrthoDB" id="5983317at2759"/>
<protein>
    <submittedName>
        <fullName evidence="1">Uncharacterized protein</fullName>
    </submittedName>
</protein>
<sequence length="239" mass="26445">MSLSIEARLSFIEGLDIPPFETCLAWKLAAVNGRLLQSSVGNLDPVHKDDVLNSTLLAQLAANQAGGDDKDKWYKKFKEVLENVGWVVQSFSFAEIDNVNTYGSVDKVVIAMLDPRLSPEAGKVVKATIDAMRRRVNASANAIFQENAWDGQTANFQVSVASAADGDNVQLHIGCFDYTAEGVAGNVLFFKFGHRAVKFTYATQTMVLNEERYKMVRDMVKEKLGTAIESYRKDVVIRV</sequence>